<evidence type="ECO:0000313" key="4">
    <source>
        <dbReference type="Proteomes" id="UP000000803"/>
    </source>
</evidence>
<dbReference type="SMR" id="X2JEC8"/>
<evidence type="ECO:0000256" key="1">
    <source>
        <dbReference type="SAM" id="Coils"/>
    </source>
</evidence>
<dbReference type="BioGRID-ORCS" id="19835072">
    <property type="hits" value="0 hits in 1 CRISPR screen"/>
</dbReference>
<dbReference type="STRING" id="7227.FBpp0308574"/>
<reference evidence="2 4" key="4">
    <citation type="journal article" date="2002" name="Genome Biol.">
        <title>The transposable elements of the Drosophila melanogaster euchromatin: a genomics perspective.</title>
        <authorList>
            <person name="Kaminker J.S."/>
            <person name="Bergman C.M."/>
            <person name="Kronmiller B."/>
            <person name="Carlson J."/>
            <person name="Svirskas R."/>
            <person name="Patel S."/>
            <person name="Frise E."/>
            <person name="Wheeler D.A."/>
            <person name="Lewis S.E."/>
            <person name="Rubin G.M."/>
            <person name="Ashburner M."/>
            <person name="Celniker S.E."/>
        </authorList>
    </citation>
    <scope>NUCLEOTIDE SEQUENCE [LARGE SCALE GENOMIC DNA]</scope>
    <source>
        <strain evidence="4">Berkeley</strain>
    </source>
</reference>
<keyword evidence="1" id="KW-0175">Coiled coil</keyword>
<dbReference type="GeneID" id="19835072"/>
<reference evidence="2 4" key="6">
    <citation type="journal article" date="2005" name="PLoS Comput. Biol.">
        <title>Combined evidence annotation of transposable elements in genome sequences.</title>
        <authorList>
            <person name="Quesneville H."/>
            <person name="Bergman C.M."/>
            <person name="Andrieu O."/>
            <person name="Autard D."/>
            <person name="Nouaud D."/>
            <person name="Ashburner M."/>
            <person name="Anxolabehere D."/>
        </authorList>
    </citation>
    <scope>NUCLEOTIDE SEQUENCE [LARGE SCALE GENOMIC DNA]</scope>
    <source>
        <strain evidence="4">Berkeley</strain>
    </source>
</reference>
<reference evidence="2 4" key="10">
    <citation type="journal article" date="2015" name="G3 (Bethesda)">
        <title>Gene Model Annotations for Drosophila melanogaster: The Rule-Benders.</title>
        <authorList>
            <consortium name="FlyBase Consortium"/>
            <person name="Crosby M.A."/>
            <person name="Gramates L.S."/>
            <person name="Dos Santos G."/>
            <person name="Matthews B.B."/>
            <person name="St Pierre S.E."/>
            <person name="Zhou P."/>
            <person name="Schroeder A.J."/>
            <person name="Falls K."/>
            <person name="Emmert D.B."/>
            <person name="Russo S.M."/>
            <person name="Gelbart W.M."/>
            <person name="null"/>
        </authorList>
    </citation>
    <scope>NUCLEOTIDE SEQUENCE [LARGE SCALE GENOMIC DNA]</scope>
    <source>
        <strain evidence="4">Berkeley</strain>
    </source>
</reference>
<protein>
    <submittedName>
        <fullName evidence="2">Uncharacterized protein</fullName>
    </submittedName>
</protein>
<reference evidence="2 4" key="7">
    <citation type="journal article" date="2007" name="Science">
        <title>The Release 5.1 annotation of Drosophila melanogaster heterochromatin.</title>
        <authorList>
            <person name="Smith C.D."/>
            <person name="Shu S."/>
            <person name="Mungall C.J."/>
            <person name="Karpen G.H."/>
        </authorList>
    </citation>
    <scope>NUCLEOTIDE SEQUENCE [LARGE SCALE GENOMIC DNA]</scope>
    <source>
        <strain evidence="4">Berkeley</strain>
    </source>
</reference>
<dbReference type="RefSeq" id="NP_001284953.1">
    <property type="nucleotide sequence ID" value="NM_001298024.1"/>
</dbReference>
<dbReference type="HOGENOM" id="CLU_180282_0_0_1"/>
<gene>
    <name evidence="2" type="primary">Dmel\CG44303</name>
    <name evidence="2" type="synonym">CG3184</name>
    <name evidence="2 3" type="ORF">CG44303</name>
    <name evidence="2" type="ORF">Dmel_CG44303</name>
</gene>
<evidence type="ECO:0000313" key="2">
    <source>
        <dbReference type="EMBL" id="AHN59424.1"/>
    </source>
</evidence>
<proteinExistence type="predicted"/>
<name>X2JEC8_DROME</name>
<reference evidence="2 4" key="2">
    <citation type="journal article" date="2002" name="Genome Biol.">
        <title>Finishing a whole-genome shotgun: release 3 of the Drosophila melanogaster euchromatic genome sequence.</title>
        <authorList>
            <person name="Celniker S.E."/>
            <person name="Wheeler D.A."/>
            <person name="Kronmiller B."/>
            <person name="Carlson J.W."/>
            <person name="Halpern A."/>
            <person name="Patel S."/>
            <person name="Adams M."/>
            <person name="Champe M."/>
            <person name="Dugan S.P."/>
            <person name="Frise E."/>
            <person name="Hodgson A."/>
            <person name="George R.A."/>
            <person name="Hoskins R.A."/>
            <person name="Laverty T."/>
            <person name="Muzny D.M."/>
            <person name="Nelson C.R."/>
            <person name="Pacleb J.M."/>
            <person name="Park S."/>
            <person name="Pfeiffer B.D."/>
            <person name="Richards S."/>
            <person name="Sodergren E.J."/>
            <person name="Svirskas R."/>
            <person name="Tabor P.E."/>
            <person name="Wan K."/>
            <person name="Stapleton M."/>
            <person name="Sutton G.G."/>
            <person name="Venter C."/>
            <person name="Weinstock G."/>
            <person name="Scherer S.E."/>
            <person name="Myers E.W."/>
            <person name="Gibbs R.A."/>
            <person name="Rubin G.M."/>
        </authorList>
    </citation>
    <scope>NUCLEOTIDE SEQUENCE [LARGE SCALE GENOMIC DNA]</scope>
    <source>
        <strain evidence="4">Berkeley</strain>
    </source>
</reference>
<keyword evidence="4" id="KW-1185">Reference proteome</keyword>
<reference evidence="2 4" key="5">
    <citation type="journal article" date="2002" name="Genome Biol.">
        <title>Heterochromatic sequences in a Drosophila whole-genome shotgun assembly.</title>
        <authorList>
            <person name="Hoskins R.A."/>
            <person name="Smith C.D."/>
            <person name="Carlson J.W."/>
            <person name="Carvalho A.B."/>
            <person name="Halpern A."/>
            <person name="Kaminker J.S."/>
            <person name="Kennedy C."/>
            <person name="Mungall C.J."/>
            <person name="Sullivan B.A."/>
            <person name="Sutton G.G."/>
            <person name="Yasuhara J.C."/>
            <person name="Wakimoto B.T."/>
            <person name="Myers E.W."/>
            <person name="Celniker S.E."/>
            <person name="Rubin G.M."/>
            <person name="Karpen G.H."/>
        </authorList>
    </citation>
    <scope>NUCLEOTIDE SEQUENCE [LARGE SCALE GENOMIC DNA]</scope>
    <source>
        <strain evidence="4">Berkeley</strain>
    </source>
</reference>
<reference evidence="2 4" key="9">
    <citation type="journal article" date="2015" name="G3 (Bethesda)">
        <title>Gene Model Annotations for Drosophila melanogaster: Impact of High-Throughput Data.</title>
        <authorList>
            <consortium name="FlyBase Consortium"/>
            <person name="Matthews B.B."/>
            <person name="Dos Santos G."/>
            <person name="Crosby M.A."/>
            <person name="Emmert D.B."/>
            <person name="St Pierre S.E."/>
            <person name="Gramates L.S."/>
            <person name="Zhou P."/>
            <person name="Schroeder A.J."/>
            <person name="Falls K."/>
            <person name="Strelets V."/>
            <person name="Russo S.M."/>
            <person name="Gelbart W.M."/>
            <person name="null"/>
        </authorList>
    </citation>
    <scope>NUCLEOTIDE SEQUENCE [LARGE SCALE GENOMIC DNA]</scope>
    <source>
        <strain evidence="4">Berkeley</strain>
    </source>
</reference>
<dbReference type="AlphaFoldDB" id="X2JEC8"/>
<dbReference type="Bgee" id="FBgn0265362">
    <property type="expression patterns" value="Expressed in imaginal disc and 11 other cell types or tissues"/>
</dbReference>
<sequence>MHPPQNPNKLDAEDSLDQAIDNIEDSNEANLYKLIELEEQNVAWEKHLAELQIMIRQVMEKLDRSLVKQEALVAKMQKLKNQKDQEGQ</sequence>
<organism evidence="2 4">
    <name type="scientific">Drosophila melanogaster</name>
    <name type="common">Fruit fly</name>
    <dbReference type="NCBI Taxonomy" id="7227"/>
    <lineage>
        <taxon>Eukaryota</taxon>
        <taxon>Metazoa</taxon>
        <taxon>Ecdysozoa</taxon>
        <taxon>Arthropoda</taxon>
        <taxon>Hexapoda</taxon>
        <taxon>Insecta</taxon>
        <taxon>Pterygota</taxon>
        <taxon>Neoptera</taxon>
        <taxon>Endopterygota</taxon>
        <taxon>Diptera</taxon>
        <taxon>Brachycera</taxon>
        <taxon>Muscomorpha</taxon>
        <taxon>Ephydroidea</taxon>
        <taxon>Drosophilidae</taxon>
        <taxon>Drosophila</taxon>
        <taxon>Sophophora</taxon>
    </lineage>
</organism>
<dbReference type="OMA" id="QIMIRQV"/>
<reference evidence="2 4" key="1">
    <citation type="journal article" date="2000" name="Science">
        <title>The genome sequence of Drosophila melanogaster.</title>
        <authorList>
            <person name="Adams M.D."/>
            <person name="Celniker S.E."/>
            <person name="Holt R.A."/>
            <person name="Evans C.A."/>
            <person name="Gocayne J.D."/>
            <person name="Amanatides P.G."/>
            <person name="Scherer S.E."/>
            <person name="Li P.W."/>
            <person name="Hoskins R.A."/>
            <person name="Galle R.F."/>
            <person name="George R.A."/>
            <person name="Lewis S.E."/>
            <person name="Richards S."/>
            <person name="Ashburner M."/>
            <person name="Henderson S.N."/>
            <person name="Sutton G.G."/>
            <person name="Wortman J.R."/>
            <person name="Yandell M.D."/>
            <person name="Zhang Q."/>
            <person name="Chen L.X."/>
            <person name="Brandon R.C."/>
            <person name="Rogers Y.H."/>
            <person name="Blazej R.G."/>
            <person name="Champe M."/>
            <person name="Pfeiffer B.D."/>
            <person name="Wan K.H."/>
            <person name="Doyle C."/>
            <person name="Baxter E.G."/>
            <person name="Helt G."/>
            <person name="Nelson C.R."/>
            <person name="Gabor G.L."/>
            <person name="Abril J.F."/>
            <person name="Agbayani A."/>
            <person name="An H.J."/>
            <person name="Andrews-Pfannkoch C."/>
            <person name="Baldwin D."/>
            <person name="Ballew R.M."/>
            <person name="Basu A."/>
            <person name="Baxendale J."/>
            <person name="Bayraktaroglu L."/>
            <person name="Beasley E.M."/>
            <person name="Beeson K.Y."/>
            <person name="Benos P.V."/>
            <person name="Berman B.P."/>
            <person name="Bhandari D."/>
            <person name="Bolshakov S."/>
            <person name="Borkova D."/>
            <person name="Botchan M.R."/>
            <person name="Bouck J."/>
            <person name="Brokstein P."/>
            <person name="Brottier P."/>
            <person name="Burtis K.C."/>
            <person name="Busam D.A."/>
            <person name="Butler H."/>
            <person name="Cadieu E."/>
            <person name="Center A."/>
            <person name="Chandra I."/>
            <person name="Cherry J.M."/>
            <person name="Cawley S."/>
            <person name="Dahlke C."/>
            <person name="Davenport L.B."/>
            <person name="Davies P."/>
            <person name="de Pablos B."/>
            <person name="Delcher A."/>
            <person name="Deng Z."/>
            <person name="Mays A.D."/>
            <person name="Dew I."/>
            <person name="Dietz S.M."/>
            <person name="Dodson K."/>
            <person name="Doup L.E."/>
            <person name="Downes M."/>
            <person name="Dugan-Rocha S."/>
            <person name="Dunkov B.C."/>
            <person name="Dunn P."/>
            <person name="Durbin K.J."/>
            <person name="Evangelista C.C."/>
            <person name="Ferraz C."/>
            <person name="Ferriera S."/>
            <person name="Fleischmann W."/>
            <person name="Fosler C."/>
            <person name="Gabrielian A.E."/>
            <person name="Garg N.S."/>
            <person name="Gelbart W.M."/>
            <person name="Glasser K."/>
            <person name="Glodek A."/>
            <person name="Gong F."/>
            <person name="Gorrell J.H."/>
            <person name="Gu Z."/>
            <person name="Guan P."/>
            <person name="Harris M."/>
            <person name="Harris N.L."/>
            <person name="Harvey D."/>
            <person name="Heiman T.J."/>
            <person name="Hernandez J.R."/>
            <person name="Houck J."/>
            <person name="Hostin D."/>
            <person name="Houston K.A."/>
            <person name="Howland T.J."/>
            <person name="Wei M.H."/>
            <person name="Ibegwam C."/>
            <person name="Jalali M."/>
            <person name="Kalush F."/>
            <person name="Karpen G.H."/>
            <person name="Ke Z."/>
            <person name="Kennison J.A."/>
            <person name="Ketchum K.A."/>
            <person name="Kimmel B.E."/>
            <person name="Kodira C.D."/>
            <person name="Kraft C."/>
            <person name="Kravitz S."/>
            <person name="Kulp D."/>
            <person name="Lai Z."/>
            <person name="Lasko P."/>
            <person name="Lei Y."/>
            <person name="Levitsky A.A."/>
            <person name="Li J."/>
            <person name="Li Z."/>
            <person name="Liang Y."/>
            <person name="Lin X."/>
            <person name="Liu X."/>
            <person name="Mattei B."/>
            <person name="McIntosh T.C."/>
            <person name="McLeod M.P."/>
            <person name="McPherson D."/>
            <person name="Merkulov G."/>
            <person name="Milshina N.V."/>
            <person name="Mobarry C."/>
            <person name="Morris J."/>
            <person name="Moshrefi A."/>
            <person name="Mount S.M."/>
            <person name="Moy M."/>
            <person name="Murphy B."/>
            <person name="Murphy L."/>
            <person name="Muzny D.M."/>
            <person name="Nelson D.L."/>
            <person name="Nelson D.R."/>
            <person name="Nelson K.A."/>
            <person name="Nixon K."/>
            <person name="Nusskern D.R."/>
            <person name="Pacleb J.M."/>
            <person name="Palazzolo M."/>
            <person name="Pittman G.S."/>
            <person name="Pan S."/>
            <person name="Pollard J."/>
            <person name="Puri V."/>
            <person name="Reese M.G."/>
            <person name="Reinert K."/>
            <person name="Remington K."/>
            <person name="Saunders R.D."/>
            <person name="Scheeler F."/>
            <person name="Shen H."/>
            <person name="Shue B.C."/>
            <person name="Siden-Kiamos I."/>
            <person name="Simpson M."/>
            <person name="Skupski M.P."/>
            <person name="Smith T."/>
            <person name="Spier E."/>
            <person name="Spradling A.C."/>
            <person name="Stapleton M."/>
            <person name="Strong R."/>
            <person name="Sun E."/>
            <person name="Svirskas R."/>
            <person name="Tector C."/>
            <person name="Turner R."/>
            <person name="Venter E."/>
            <person name="Wang A.H."/>
            <person name="Wang X."/>
            <person name="Wang Z.Y."/>
            <person name="Wassarman D.A."/>
            <person name="Weinstock G.M."/>
            <person name="Weissenbach J."/>
            <person name="Williams S.M."/>
            <person name="WoodageT"/>
            <person name="Worley K.C."/>
            <person name="Wu D."/>
            <person name="Yang S."/>
            <person name="Yao Q.A."/>
            <person name="Ye J."/>
            <person name="Yeh R.F."/>
            <person name="Zaveri J.S."/>
            <person name="Zhan M."/>
            <person name="Zhang G."/>
            <person name="Zhao Q."/>
            <person name="Zheng L."/>
            <person name="Zheng X.H."/>
            <person name="Zhong F.N."/>
            <person name="Zhong W."/>
            <person name="Zhou X."/>
            <person name="Zhu S."/>
            <person name="Zhu X."/>
            <person name="Smith H.O."/>
            <person name="Gibbs R.A."/>
            <person name="Myers E.W."/>
            <person name="Rubin G.M."/>
            <person name="Venter J.C."/>
        </authorList>
    </citation>
    <scope>NUCLEOTIDE SEQUENCE [LARGE SCALE GENOMIC DNA]</scope>
    <source>
        <strain evidence="4">Berkeley</strain>
    </source>
</reference>
<reference evidence="2 4" key="3">
    <citation type="journal article" date="2002" name="Genome Biol.">
        <title>Annotation of the Drosophila melanogaster euchromatic genome: a systematic review.</title>
        <authorList>
            <person name="Misra S."/>
            <person name="Crosby M.A."/>
            <person name="Mungall C.J."/>
            <person name="Matthews B.B."/>
            <person name="Campbell K.S."/>
            <person name="Hradecky P."/>
            <person name="Huang Y."/>
            <person name="Kaminker J.S."/>
            <person name="Millburn G.H."/>
            <person name="Prochnik S.E."/>
            <person name="Smith C.D."/>
            <person name="Tupy J.L."/>
            <person name="Whitfied E.J."/>
            <person name="Bayraktaroglu L."/>
            <person name="Berman B.P."/>
            <person name="Bettencourt B.R."/>
            <person name="Celniker S.E."/>
            <person name="de Grey A.D."/>
            <person name="Drysdale R.A."/>
            <person name="Harris N.L."/>
            <person name="Richter J."/>
            <person name="Russo S."/>
            <person name="Schroeder A.J."/>
            <person name="Shu S.Q."/>
            <person name="Stapleton M."/>
            <person name="Yamada C."/>
            <person name="Ashburner M."/>
            <person name="Gelbart W.M."/>
            <person name="Rubin G.M."/>
            <person name="Lewis S.E."/>
        </authorList>
    </citation>
    <scope>GENOME REANNOTATION</scope>
    <source>
        <strain evidence="4">Berkeley</strain>
    </source>
</reference>
<dbReference type="KEGG" id="dme:Dmel_CG44303"/>
<evidence type="ECO:0000313" key="3">
    <source>
        <dbReference type="FlyBase" id="FBgn0265362"/>
    </source>
</evidence>
<dbReference type="EMBL" id="AE014298">
    <property type="protein sequence ID" value="AHN59424.1"/>
    <property type="molecule type" value="Genomic_DNA"/>
</dbReference>
<reference evidence="2 4" key="11">
    <citation type="journal article" date="2015" name="Genome Res.">
        <title>The Release 6 reference sequence of the Drosophila melanogaster genome.</title>
        <authorList>
            <person name="Hoskins R.A."/>
            <person name="Carlson J.W."/>
            <person name="Wan K.H."/>
            <person name="Park S."/>
            <person name="Mendez I."/>
            <person name="Galle S.E."/>
            <person name="Booth B.W."/>
            <person name="Pfeiffer B.D."/>
            <person name="George R.A."/>
            <person name="Svirskas R."/>
            <person name="Krzywinski M."/>
            <person name="Schein J."/>
            <person name="Accardo M.C."/>
            <person name="Damia E."/>
            <person name="Messina G."/>
            <person name="Mendez-Lago M."/>
            <person name="de Pablos B."/>
            <person name="Demakova O.V."/>
            <person name="Andreyeva E.N."/>
            <person name="Boldyreva L.V."/>
            <person name="Marra M."/>
            <person name="Carvalho A.B."/>
            <person name="Dimitri P."/>
            <person name="Villasante A."/>
            <person name="Zhimulev I.F."/>
            <person name="Rubin G.M."/>
            <person name="Karpen G.H."/>
            <person name="Celniker S.E."/>
        </authorList>
    </citation>
    <scope>NUCLEOTIDE SEQUENCE [LARGE SCALE GENOMIC DNA]</scope>
    <source>
        <strain evidence="4">Berkeley</strain>
    </source>
</reference>
<dbReference type="InParanoid" id="X2JEC8"/>
<dbReference type="Proteomes" id="UP000000803">
    <property type="component" value="Chromosome X"/>
</dbReference>
<dbReference type="AGR" id="FB:FBgn0265362"/>
<dbReference type="VEuPathDB" id="VectorBase:FBgn0265362"/>
<reference evidence="2 4" key="8">
    <citation type="journal article" date="2007" name="Science">
        <title>Sequence finishing and mapping of Drosophila melanogaster heterochromatin.</title>
        <authorList>
            <person name="Hoskins R.A."/>
            <person name="Carlson J.W."/>
            <person name="Kennedy C."/>
            <person name="Acevedo D."/>
            <person name="Evans-Holm M."/>
            <person name="Frise E."/>
            <person name="Wan K.H."/>
            <person name="Park S."/>
            <person name="Mendez-Lago M."/>
            <person name="Rossi F."/>
            <person name="Villasante A."/>
            <person name="Dimitri P."/>
            <person name="Karpen G.H."/>
            <person name="Celniker S.E."/>
        </authorList>
    </citation>
    <scope>NUCLEOTIDE SEQUENCE [LARGE SCALE GENOMIC DNA]</scope>
    <source>
        <strain evidence="4">Berkeley</strain>
    </source>
</reference>
<accession>X2JEC8</accession>
<feature type="coiled-coil region" evidence="1">
    <location>
        <begin position="9"/>
        <end position="79"/>
    </location>
</feature>
<dbReference type="OrthoDB" id="7875248at2759"/>
<dbReference type="FlyBase" id="FBgn0265362">
    <property type="gene designation" value="CG44303"/>
</dbReference>